<gene>
    <name evidence="2" type="ORF">EVOR1521_LOCUS17127</name>
</gene>
<protein>
    <recommendedName>
        <fullName evidence="4">J domain-containing protein</fullName>
    </recommendedName>
</protein>
<comment type="caution">
    <text evidence="2">The sequence shown here is derived from an EMBL/GenBank/DDBJ whole genome shotgun (WGS) entry which is preliminary data.</text>
</comment>
<feature type="region of interest" description="Disordered" evidence="1">
    <location>
        <begin position="253"/>
        <end position="277"/>
    </location>
</feature>
<reference evidence="2" key="1">
    <citation type="submission" date="2023-08" db="EMBL/GenBank/DDBJ databases">
        <authorList>
            <person name="Chen Y."/>
            <person name="Shah S."/>
            <person name="Dougan E. K."/>
            <person name="Thang M."/>
            <person name="Chan C."/>
        </authorList>
    </citation>
    <scope>NUCLEOTIDE SEQUENCE</scope>
</reference>
<proteinExistence type="predicted"/>
<name>A0AA36IQL1_9DINO</name>
<feature type="compositionally biased region" description="Low complexity" evidence="1">
    <location>
        <begin position="88"/>
        <end position="101"/>
    </location>
</feature>
<organism evidence="2 3">
    <name type="scientific">Effrenium voratum</name>
    <dbReference type="NCBI Taxonomy" id="2562239"/>
    <lineage>
        <taxon>Eukaryota</taxon>
        <taxon>Sar</taxon>
        <taxon>Alveolata</taxon>
        <taxon>Dinophyceae</taxon>
        <taxon>Suessiales</taxon>
        <taxon>Symbiodiniaceae</taxon>
        <taxon>Effrenium</taxon>
    </lineage>
</organism>
<evidence type="ECO:0000313" key="3">
    <source>
        <dbReference type="Proteomes" id="UP001178507"/>
    </source>
</evidence>
<evidence type="ECO:0000313" key="2">
    <source>
        <dbReference type="EMBL" id="CAJ1391875.1"/>
    </source>
</evidence>
<evidence type="ECO:0008006" key="4">
    <source>
        <dbReference type="Google" id="ProtNLM"/>
    </source>
</evidence>
<keyword evidence="3" id="KW-1185">Reference proteome</keyword>
<feature type="region of interest" description="Disordered" evidence="1">
    <location>
        <begin position="52"/>
        <end position="144"/>
    </location>
</feature>
<feature type="compositionally biased region" description="Basic and acidic residues" evidence="1">
    <location>
        <begin position="127"/>
        <end position="144"/>
    </location>
</feature>
<dbReference type="EMBL" id="CAUJNA010002225">
    <property type="protein sequence ID" value="CAJ1391875.1"/>
    <property type="molecule type" value="Genomic_DNA"/>
</dbReference>
<dbReference type="AlphaFoldDB" id="A0AA36IQL1"/>
<accession>A0AA36IQL1</accession>
<sequence>MPKATSLVAELTVANMAWRCLDSSELDAIPGASAMPPPVPEFLRGATVLGQATSSRAKVAPWPEAKAKEAKAPTSSGPPKAAPSFKEAAAPSSGATSAGAAKPRADPSDPDLGPKVFPSTSARSASPRKEVSSSRSPLKREDPVPRSQILADTVARVLTVKFTLYNHGWSEVLLLHSGFGDSDVDRKKRELLRVLHPDKRDAQSAQSAGGEERCKEAYDVVEKSCAAAKKWLEEKRGGKLPPWEPAPRFFAPGTTARSAPQAAPTPTPSTPMTQAPMSVPAGWMNTRRDADTWRDLSPFSRPTGVNGARSAGFSQPAPPKGNQPFMMRFDNRMAADLGHRTVG</sequence>
<evidence type="ECO:0000256" key="1">
    <source>
        <dbReference type="SAM" id="MobiDB-lite"/>
    </source>
</evidence>
<feature type="region of interest" description="Disordered" evidence="1">
    <location>
        <begin position="294"/>
        <end position="326"/>
    </location>
</feature>
<dbReference type="Proteomes" id="UP001178507">
    <property type="component" value="Unassembled WGS sequence"/>
</dbReference>